<evidence type="ECO:0000256" key="9">
    <source>
        <dbReference type="SAM" id="MobiDB-lite"/>
    </source>
</evidence>
<feature type="region of interest" description="Disordered" evidence="9">
    <location>
        <begin position="317"/>
        <end position="347"/>
    </location>
</feature>
<feature type="active site" evidence="8">
    <location>
        <position position="1469"/>
    </location>
</feature>
<dbReference type="SUPFAM" id="SSF53335">
    <property type="entry name" value="S-adenosyl-L-methionine-dependent methyltransferases"/>
    <property type="match status" value="1"/>
</dbReference>
<proteinExistence type="inferred from homology"/>
<dbReference type="GO" id="GO:0003677">
    <property type="term" value="F:DNA binding"/>
    <property type="evidence" value="ECO:0007669"/>
    <property type="project" value="UniProtKB-KW"/>
</dbReference>
<feature type="compositionally biased region" description="Basic and acidic residues" evidence="9">
    <location>
        <begin position="1883"/>
        <end position="1893"/>
    </location>
</feature>
<evidence type="ECO:0000256" key="6">
    <source>
        <dbReference type="ARBA" id="ARBA00023125"/>
    </source>
</evidence>
<evidence type="ECO:0000256" key="2">
    <source>
        <dbReference type="ARBA" id="ARBA00011975"/>
    </source>
</evidence>
<evidence type="ECO:0000256" key="3">
    <source>
        <dbReference type="ARBA" id="ARBA00022603"/>
    </source>
</evidence>
<dbReference type="PROSITE" id="PS51679">
    <property type="entry name" value="SAM_MT_C5"/>
    <property type="match status" value="1"/>
</dbReference>
<feature type="domain" description="BAH" evidence="10">
    <location>
        <begin position="1249"/>
        <end position="1366"/>
    </location>
</feature>
<keyword evidence="5 8" id="KW-0949">S-adenosyl-L-methionine</keyword>
<accession>A0AAV9HNY7</accession>
<feature type="region of interest" description="Disordered" evidence="9">
    <location>
        <begin position="1863"/>
        <end position="1893"/>
    </location>
</feature>
<dbReference type="PROSITE" id="PS00094">
    <property type="entry name" value="C5_MTASE_1"/>
    <property type="match status" value="1"/>
</dbReference>
<name>A0AAV9HNY7_9PEZI</name>
<dbReference type="PANTHER" id="PTHR10629:SF54">
    <property type="entry name" value="DNA METHYLTRANSFERASE DIM-2"/>
    <property type="match status" value="1"/>
</dbReference>
<feature type="domain" description="BAH" evidence="10">
    <location>
        <begin position="1101"/>
        <end position="1236"/>
    </location>
</feature>
<evidence type="ECO:0000313" key="11">
    <source>
        <dbReference type="EMBL" id="KAK4462543.1"/>
    </source>
</evidence>
<dbReference type="Proteomes" id="UP001321749">
    <property type="component" value="Unassembled WGS sequence"/>
</dbReference>
<dbReference type="InterPro" id="IPR029063">
    <property type="entry name" value="SAM-dependent_MTases_sf"/>
</dbReference>
<keyword evidence="6" id="KW-0238">DNA-binding</keyword>
<evidence type="ECO:0000256" key="1">
    <source>
        <dbReference type="ARBA" id="ARBA00004123"/>
    </source>
</evidence>
<feature type="region of interest" description="Disordered" evidence="9">
    <location>
        <begin position="1817"/>
        <end position="1849"/>
    </location>
</feature>
<evidence type="ECO:0000256" key="8">
    <source>
        <dbReference type="PROSITE-ProRule" id="PRU01016"/>
    </source>
</evidence>
<dbReference type="GO" id="GO:0032259">
    <property type="term" value="P:methylation"/>
    <property type="evidence" value="ECO:0007669"/>
    <property type="project" value="UniProtKB-KW"/>
</dbReference>
<gene>
    <name evidence="11" type="ORF">QBC42DRAFT_338166</name>
</gene>
<dbReference type="InterPro" id="IPR050390">
    <property type="entry name" value="C5-Methyltransferase"/>
</dbReference>
<evidence type="ECO:0000256" key="5">
    <source>
        <dbReference type="ARBA" id="ARBA00022691"/>
    </source>
</evidence>
<evidence type="ECO:0000313" key="12">
    <source>
        <dbReference type="Proteomes" id="UP001321749"/>
    </source>
</evidence>
<comment type="caution">
    <text evidence="11">The sequence shown here is derived from an EMBL/GenBank/DDBJ whole genome shotgun (WGS) entry which is preliminary data.</text>
</comment>
<dbReference type="Pfam" id="PF25423">
    <property type="entry name" value="DUF7893"/>
    <property type="match status" value="1"/>
</dbReference>
<dbReference type="GO" id="GO:0003886">
    <property type="term" value="F:DNA (cytosine-5-)-methyltransferase activity"/>
    <property type="evidence" value="ECO:0007669"/>
    <property type="project" value="UniProtKB-EC"/>
</dbReference>
<dbReference type="InterPro" id="IPR043151">
    <property type="entry name" value="BAH_sf"/>
</dbReference>
<comment type="similarity">
    <text evidence="8">Belongs to the class I-like SAM-binding methyltransferase superfamily. C5-methyltransferase family.</text>
</comment>
<comment type="subcellular location">
    <subcellularLocation>
        <location evidence="1">Nucleus</location>
    </subcellularLocation>
</comment>
<keyword evidence="7" id="KW-0539">Nucleus</keyword>
<dbReference type="EMBL" id="MU864970">
    <property type="protein sequence ID" value="KAK4462543.1"/>
    <property type="molecule type" value="Genomic_DNA"/>
</dbReference>
<evidence type="ECO:0000256" key="4">
    <source>
        <dbReference type="ARBA" id="ARBA00022679"/>
    </source>
</evidence>
<dbReference type="PANTHER" id="PTHR10629">
    <property type="entry name" value="CYTOSINE-SPECIFIC METHYLTRANSFERASE"/>
    <property type="match status" value="1"/>
</dbReference>
<dbReference type="Gene3D" id="3.40.50.150">
    <property type="entry name" value="Vaccinia Virus protein VP39"/>
    <property type="match status" value="1"/>
</dbReference>
<reference evidence="11" key="1">
    <citation type="journal article" date="2023" name="Mol. Phylogenet. Evol.">
        <title>Genome-scale phylogeny and comparative genomics of the fungal order Sordariales.</title>
        <authorList>
            <person name="Hensen N."/>
            <person name="Bonometti L."/>
            <person name="Westerberg I."/>
            <person name="Brannstrom I.O."/>
            <person name="Guillou S."/>
            <person name="Cros-Aarteil S."/>
            <person name="Calhoun S."/>
            <person name="Haridas S."/>
            <person name="Kuo A."/>
            <person name="Mondo S."/>
            <person name="Pangilinan J."/>
            <person name="Riley R."/>
            <person name="LaButti K."/>
            <person name="Andreopoulos B."/>
            <person name="Lipzen A."/>
            <person name="Chen C."/>
            <person name="Yan M."/>
            <person name="Daum C."/>
            <person name="Ng V."/>
            <person name="Clum A."/>
            <person name="Steindorff A."/>
            <person name="Ohm R.A."/>
            <person name="Martin F."/>
            <person name="Silar P."/>
            <person name="Natvig D.O."/>
            <person name="Lalanne C."/>
            <person name="Gautier V."/>
            <person name="Ament-Velasquez S.L."/>
            <person name="Kruys A."/>
            <person name="Hutchinson M.I."/>
            <person name="Powell A.J."/>
            <person name="Barry K."/>
            <person name="Miller A.N."/>
            <person name="Grigoriev I.V."/>
            <person name="Debuchy R."/>
            <person name="Gladieux P."/>
            <person name="Hiltunen Thoren M."/>
            <person name="Johannesson H."/>
        </authorList>
    </citation>
    <scope>NUCLEOTIDE SEQUENCE</scope>
    <source>
        <strain evidence="11">PSN324</strain>
    </source>
</reference>
<dbReference type="Gene3D" id="3.90.120.10">
    <property type="entry name" value="DNA Methylase, subunit A, domain 2"/>
    <property type="match status" value="1"/>
</dbReference>
<keyword evidence="3 8" id="KW-0489">Methyltransferase</keyword>
<organism evidence="11 12">
    <name type="scientific">Cladorrhinum samala</name>
    <dbReference type="NCBI Taxonomy" id="585594"/>
    <lineage>
        <taxon>Eukaryota</taxon>
        <taxon>Fungi</taxon>
        <taxon>Dikarya</taxon>
        <taxon>Ascomycota</taxon>
        <taxon>Pezizomycotina</taxon>
        <taxon>Sordariomycetes</taxon>
        <taxon>Sordariomycetidae</taxon>
        <taxon>Sordariales</taxon>
        <taxon>Podosporaceae</taxon>
        <taxon>Cladorrhinum</taxon>
    </lineage>
</organism>
<dbReference type="GO" id="GO:0003682">
    <property type="term" value="F:chromatin binding"/>
    <property type="evidence" value="ECO:0007669"/>
    <property type="project" value="InterPro"/>
</dbReference>
<dbReference type="InterPro" id="IPR001525">
    <property type="entry name" value="C5_MeTfrase"/>
</dbReference>
<dbReference type="PRINTS" id="PR00105">
    <property type="entry name" value="C5METTRFRASE"/>
</dbReference>
<dbReference type="InterPro" id="IPR018117">
    <property type="entry name" value="C5_DNA_meth_AS"/>
</dbReference>
<feature type="compositionally biased region" description="Basic and acidic residues" evidence="9">
    <location>
        <begin position="1817"/>
        <end position="1826"/>
    </location>
</feature>
<dbReference type="InterPro" id="IPR057215">
    <property type="entry name" value="DUF7893"/>
</dbReference>
<evidence type="ECO:0000256" key="7">
    <source>
        <dbReference type="ARBA" id="ARBA00023242"/>
    </source>
</evidence>
<dbReference type="Gene3D" id="2.30.30.490">
    <property type="match status" value="2"/>
</dbReference>
<dbReference type="CDD" id="cd04712">
    <property type="entry name" value="BAH_DCM_I"/>
    <property type="match status" value="1"/>
</dbReference>
<keyword evidence="4 8" id="KW-0808">Transferase</keyword>
<sequence>MTGCRYKCLASWGSSADRGKHKPYHRDNSPYSPTKVMGVLLRVQVHRWKPKHWRLARAIAGNRSLRYPVMATQLLLRRNALRSRRIGFSAKIEHYLDNTETWNARLEELQTTKGVTEDDMANWLWIFSCESSDTMVERFLSSNCRKPLFLVWMLLAKDKILQKPQTFLNLVSYIHENYVLRDRPECEEHGHSIQPVGRDMTWWHFALVLYRLMSHARDSWPAAIPALSRITADYIRSIPDGKVGFMSGHQARCLLFNKAMQYFSWPAAIKPLAHMEYNWEAQKHLLAIAPEFEPALVLDQNSYRSIRTVLLGLPKSQSEARNSDRSANTWPPYRQTVDGIDERRDPVDDLSRSAKAGLLMSEAGYPDTALDRAISALGGSTFGQAPTIQTRSLAPPRWSGKLAGLNVYAQWAMRIRATKNAREAWMMFGKPPIPNIRPDIQVYAEMFDKLHAAQVSNSSTVRPGDSKEVFKVFNGNLTQFAIARLTPPKPQELYDLMLSDGIRPTGYCLEVLIKMAPKKSQAFRVLCDSPWKEFARPLMQWKSWTNPEKMTMLSHLPVTIMNAWIYMLCKVQKGHTPRVRKFEPGGLPEAQPSTILEAIDLAYRYQAFNLKAAKHDRKPWHTILKSLAKDKVLYASHSSNSRSNIETTLIAFMLIYERAVERQGNDPVFFMSLCVMIRKILNWATFVHRDGVYTEREKLLAQSLVEVLIALAHKHAMRSFEELGNPMAGMGRGSNSSEAELHPPNAMRYNIAGATVYRYMLAMGCCGNTPEMVRVMDWILDGWTSEYVLEDVKTPLHVGYAYVIRTFTYFVEMSKHLDIDPDEVRRLRGRLEALIEHQECTWFWPEDPPSEERMTALQNDLIIMNRALVSESPPPFHVEQSRNVYVDLPKSTLATPRSRHEGFVPPAPSTKERHAVAALMEALKAQADPSKLDFIEFDIDQFAAYIHREKIYSYEMRTLSSLETKKNSERFFFDGVLSYGKLKFWVERIEVAELPIGNYGVSNPTVGDQIWVRSLWNAGKDIYYKLGKPAVEYQRFHRPFLWVADLGKHVIDFSSWLIQGRREVHLESFRKDFLKWLVKLHGQHHEFQQWRKQHPSTDFRNAIQIGDTISTPRDGETTDTKWRSIDAKDMSEDPRWFGRVQKVHVAKDGFRSFDVSWFYRPVDTPCCMMKYPWPNELFFSDHCTCEEGREKKVQETEVLAVHNFDWFVGPEKVSDKGNFFVRQMYIVEHRRWVTLETSHLNCSHQAQKHSYKSGDTVLAVINLSDNFSEPYEVVKVFKQGAIVFVRLRKLLRRQRVDPSSKAAPNELLYTEKFVVVKLDKIVGRCVVRFFPDREAIPSPYNRNGTGNLFYITHLLDERGGCPAYVDIPSSLRQGFDPYFSPRQKLKGLDLFCGAGNLGRGLEDSGIVDMLWANDISEKAIHTYMVNASKETHPFLGSVDDLLRLAIEGKYADNIPKPGDVDLISAGSPCPGFSLLTLDKSTLHQIKNQSLVASFAAFVDFYRPKYAILENVTAIVQTTHNQNQDTLSQLFCAIVGLGYQAQLIMGDAWSHGAPQRRSRVFLFVAAPGLQLPEAPAPSHSHFPNAGQRSLGKLCTDEPYVRRPFTPAPFKYVSALEATGDLPRLDDGKTASCISFPDHRVVVGLSKALRAQINAIPTHPYGLNFVKAWKGGNGVMSASDRGLFPGSGQANAFTTEKGASRVVPTAQGWSRIKPSDVFATVTTALTPSDARTPKGLHWIEPRPLSLMEVRRAQGFLDEEVLLGLLRDRWRLVGNSVARQMSLALGLKLREAWVGSFWSETTREVVEVKVERFGMREPECRESYTESRSRTGTPGGKGIATPNSDRDTNIQNRRKRRLSAMVVEVNSPKKPGKAGNDNEMVVTDEEQGKHNEEQRPVADEVIDGVTILTLPELEQGNMIQPADYLRNGPTIVRIGSDDEDL</sequence>
<dbReference type="GO" id="GO:0044027">
    <property type="term" value="P:negative regulation of gene expression via chromosomal CpG island methylation"/>
    <property type="evidence" value="ECO:0007669"/>
    <property type="project" value="TreeGrafter"/>
</dbReference>
<feature type="compositionally biased region" description="Polar residues" evidence="9">
    <location>
        <begin position="317"/>
        <end position="329"/>
    </location>
</feature>
<dbReference type="PROSITE" id="PS51038">
    <property type="entry name" value="BAH"/>
    <property type="match status" value="2"/>
</dbReference>
<dbReference type="GO" id="GO:0005634">
    <property type="term" value="C:nucleus"/>
    <property type="evidence" value="ECO:0007669"/>
    <property type="project" value="UniProtKB-SubCell"/>
</dbReference>
<dbReference type="EC" id="2.1.1.37" evidence="2"/>
<protein>
    <recommendedName>
        <fullName evidence="2">DNA (cytosine-5-)-methyltransferase</fullName>
        <ecNumber evidence="2">2.1.1.37</ecNumber>
    </recommendedName>
</protein>
<dbReference type="InterPro" id="IPR001025">
    <property type="entry name" value="BAH_dom"/>
</dbReference>
<keyword evidence="12" id="KW-1185">Reference proteome</keyword>
<evidence type="ECO:0000259" key="10">
    <source>
        <dbReference type="PROSITE" id="PS51038"/>
    </source>
</evidence>
<reference evidence="11" key="2">
    <citation type="submission" date="2023-06" db="EMBL/GenBank/DDBJ databases">
        <authorList>
            <consortium name="Lawrence Berkeley National Laboratory"/>
            <person name="Mondo S.J."/>
            <person name="Hensen N."/>
            <person name="Bonometti L."/>
            <person name="Westerberg I."/>
            <person name="Brannstrom I.O."/>
            <person name="Guillou S."/>
            <person name="Cros-Aarteil S."/>
            <person name="Calhoun S."/>
            <person name="Haridas S."/>
            <person name="Kuo A."/>
            <person name="Pangilinan J."/>
            <person name="Riley R."/>
            <person name="Labutti K."/>
            <person name="Andreopoulos B."/>
            <person name="Lipzen A."/>
            <person name="Chen C."/>
            <person name="Yanf M."/>
            <person name="Daum C."/>
            <person name="Ng V."/>
            <person name="Clum A."/>
            <person name="Steindorff A."/>
            <person name="Ohm R."/>
            <person name="Martin F."/>
            <person name="Silar P."/>
            <person name="Natvig D."/>
            <person name="Lalanne C."/>
            <person name="Gautier V."/>
            <person name="Ament-Velasquez S.L."/>
            <person name="Kruys A."/>
            <person name="Hutchinson M.I."/>
            <person name="Powell A.J."/>
            <person name="Barry K."/>
            <person name="Miller A.N."/>
            <person name="Grigoriev I.V."/>
            <person name="Debuchy R."/>
            <person name="Gladieux P."/>
            <person name="Thoren M.H."/>
            <person name="Johannesson H."/>
        </authorList>
    </citation>
    <scope>NUCLEOTIDE SEQUENCE</scope>
    <source>
        <strain evidence="11">PSN324</strain>
    </source>
</reference>
<dbReference type="Pfam" id="PF00145">
    <property type="entry name" value="DNA_methylase"/>
    <property type="match status" value="1"/>
</dbReference>